<comment type="caution">
    <text evidence="2">The sequence shown here is derived from an EMBL/GenBank/DDBJ whole genome shotgun (WGS) entry which is preliminary data.</text>
</comment>
<evidence type="ECO:0000313" key="3">
    <source>
        <dbReference type="Proteomes" id="UP000192491"/>
    </source>
</evidence>
<name>A0A1Y1QFL5_9GAMM</name>
<protein>
    <submittedName>
        <fullName evidence="2">Uncharacterized protein</fullName>
    </submittedName>
</protein>
<feature type="chain" id="PRO_5013095875" evidence="1">
    <location>
        <begin position="22"/>
        <end position="184"/>
    </location>
</feature>
<reference evidence="2 3" key="1">
    <citation type="submission" date="2017-01" db="EMBL/GenBank/DDBJ databases">
        <title>Novel large sulfur bacteria in the metagenomes of groundwater-fed chemosynthetic microbial mats in the Lake Huron basin.</title>
        <authorList>
            <person name="Sharrar A.M."/>
            <person name="Flood B.E."/>
            <person name="Bailey J.V."/>
            <person name="Jones D.S."/>
            <person name="Biddanda B."/>
            <person name="Ruberg S.A."/>
            <person name="Marcus D.N."/>
            <person name="Dick G.J."/>
        </authorList>
    </citation>
    <scope>NUCLEOTIDE SEQUENCE [LARGE SCALE GENOMIC DNA]</scope>
    <source>
        <strain evidence="2">A8</strain>
    </source>
</reference>
<dbReference type="AlphaFoldDB" id="A0A1Y1QFL5"/>
<evidence type="ECO:0000256" key="1">
    <source>
        <dbReference type="SAM" id="SignalP"/>
    </source>
</evidence>
<dbReference type="Proteomes" id="UP000192491">
    <property type="component" value="Unassembled WGS sequence"/>
</dbReference>
<proteinExistence type="predicted"/>
<feature type="signal peptide" evidence="1">
    <location>
        <begin position="1"/>
        <end position="21"/>
    </location>
</feature>
<sequence>MKKQLLTLALLTAIAAPSAFAEYVPADATKTQQVSVTVPEVALLAVAGSPSLTCAKPAAGANFNCTATTPNSDKITYAITANVEAIDSPTLRQITAKVTSIPASWKLSALATTAPGGTAVSSVSLTTTATNLVTDIGNIASTGGAITYTLEPAVATTAMAYSGDGATAQNIEVTYTLTDDAAPV</sequence>
<keyword evidence="1" id="KW-0732">Signal</keyword>
<dbReference type="EMBL" id="MTEJ01000355">
    <property type="protein sequence ID" value="OQX04146.1"/>
    <property type="molecule type" value="Genomic_DNA"/>
</dbReference>
<accession>A0A1Y1QFL5</accession>
<organism evidence="2 3">
    <name type="scientific">Thiothrix lacustris</name>
    <dbReference type="NCBI Taxonomy" id="525917"/>
    <lineage>
        <taxon>Bacteria</taxon>
        <taxon>Pseudomonadati</taxon>
        <taxon>Pseudomonadota</taxon>
        <taxon>Gammaproteobacteria</taxon>
        <taxon>Thiotrichales</taxon>
        <taxon>Thiotrichaceae</taxon>
        <taxon>Thiothrix</taxon>
    </lineage>
</organism>
<gene>
    <name evidence="2" type="ORF">BWK73_37145</name>
</gene>
<evidence type="ECO:0000313" key="2">
    <source>
        <dbReference type="EMBL" id="OQX04146.1"/>
    </source>
</evidence>